<dbReference type="GO" id="GO:0003677">
    <property type="term" value="F:DNA binding"/>
    <property type="evidence" value="ECO:0007669"/>
    <property type="project" value="UniProtKB-KW"/>
</dbReference>
<evidence type="ECO:0000256" key="4">
    <source>
        <dbReference type="ARBA" id="ARBA00023242"/>
    </source>
</evidence>
<feature type="region of interest" description="Disordered" evidence="5">
    <location>
        <begin position="231"/>
        <end position="256"/>
    </location>
</feature>
<feature type="compositionally biased region" description="Low complexity" evidence="5">
    <location>
        <begin position="93"/>
        <end position="109"/>
    </location>
</feature>
<proteinExistence type="predicted"/>
<accession>Q5ASR4</accession>
<dbReference type="SUPFAM" id="SSF57701">
    <property type="entry name" value="Zn2/Cys6 DNA-binding domain"/>
    <property type="match status" value="1"/>
</dbReference>
<reference evidence="8" key="2">
    <citation type="journal article" date="2009" name="Fungal Genet. Biol.">
        <title>The 2008 update of the Aspergillus nidulans genome annotation: a community effort.</title>
        <authorList>
            <person name="Wortman J.R."/>
            <person name="Gilsenan J.M."/>
            <person name="Joardar V."/>
            <person name="Deegan J."/>
            <person name="Clutterbuck J."/>
            <person name="Andersen M.R."/>
            <person name="Archer D."/>
            <person name="Bencina M."/>
            <person name="Braus G."/>
            <person name="Coutinho P."/>
            <person name="von Dohren H."/>
            <person name="Doonan J."/>
            <person name="Driessen A.J."/>
            <person name="Durek P."/>
            <person name="Espeso E."/>
            <person name="Fekete E."/>
            <person name="Flipphi M."/>
            <person name="Estrada C.G."/>
            <person name="Geysens S."/>
            <person name="Goldman G."/>
            <person name="de Groot P.W."/>
            <person name="Hansen K."/>
            <person name="Harris S.D."/>
            <person name="Heinekamp T."/>
            <person name="Helmstaedt K."/>
            <person name="Henrissat B."/>
            <person name="Hofmann G."/>
            <person name="Homan T."/>
            <person name="Horio T."/>
            <person name="Horiuchi H."/>
            <person name="James S."/>
            <person name="Jones M."/>
            <person name="Karaffa L."/>
            <person name="Karanyi Z."/>
            <person name="Kato M."/>
            <person name="Keller N."/>
            <person name="Kelly D.E."/>
            <person name="Kiel J.A."/>
            <person name="Kim J.M."/>
            <person name="van der Klei I.J."/>
            <person name="Klis F.M."/>
            <person name="Kovalchuk A."/>
            <person name="Krasevec N."/>
            <person name="Kubicek C.P."/>
            <person name="Liu B."/>
            <person name="Maccabe A."/>
            <person name="Meyer V."/>
            <person name="Mirabito P."/>
            <person name="Miskei M."/>
            <person name="Mos M."/>
            <person name="Mullins J."/>
            <person name="Nelson D.R."/>
            <person name="Nielsen J."/>
            <person name="Oakley B.R."/>
            <person name="Osmani S.A."/>
            <person name="Pakula T."/>
            <person name="Paszewski A."/>
            <person name="Paulsen I."/>
            <person name="Pilsyk S."/>
            <person name="Pocsi I."/>
            <person name="Punt P.J."/>
            <person name="Ram A.F."/>
            <person name="Ren Q."/>
            <person name="Robellet X."/>
            <person name="Robson G."/>
            <person name="Seiboth B."/>
            <person name="van Solingen P."/>
            <person name="Specht T."/>
            <person name="Sun J."/>
            <person name="Taheri-Talesh N."/>
            <person name="Takeshita N."/>
            <person name="Ussery D."/>
            <person name="vanKuyk P.A."/>
            <person name="Visser H."/>
            <person name="van de Vondervoort P.J."/>
            <person name="de Vries R.P."/>
            <person name="Walton J."/>
            <person name="Xiang X."/>
            <person name="Xiong Y."/>
            <person name="Zeng A.P."/>
            <person name="Brandt B.W."/>
            <person name="Cornell M.J."/>
            <person name="van den Hondel C.A."/>
            <person name="Visser J."/>
            <person name="Oliver S.G."/>
            <person name="Turner G."/>
        </authorList>
    </citation>
    <scope>GENOME REANNOTATION</scope>
    <source>
        <strain evidence="8">FGSC A4 / ATCC 38163 / CBS 112.46 / NRRL 194 / M139</strain>
    </source>
</reference>
<dbReference type="CDD" id="cd00067">
    <property type="entry name" value="GAL4"/>
    <property type="match status" value="1"/>
</dbReference>
<evidence type="ECO:0000256" key="1">
    <source>
        <dbReference type="ARBA" id="ARBA00023015"/>
    </source>
</evidence>
<dbReference type="InterPro" id="IPR036864">
    <property type="entry name" value="Zn2-C6_fun-type_DNA-bd_sf"/>
</dbReference>
<gene>
    <name evidence="7" type="ORF">ANIA_08666</name>
</gene>
<dbReference type="HOGENOM" id="CLU_062081_1_0_1"/>
<dbReference type="GeneID" id="2868463"/>
<keyword evidence="4" id="KW-0539">Nucleus</keyword>
<evidence type="ECO:0000256" key="2">
    <source>
        <dbReference type="ARBA" id="ARBA00023125"/>
    </source>
</evidence>
<accession>C8VA55</accession>
<dbReference type="PROSITE" id="PS50048">
    <property type="entry name" value="ZN2_CY6_FUNGAL_2"/>
    <property type="match status" value="1"/>
</dbReference>
<evidence type="ECO:0000313" key="8">
    <source>
        <dbReference type="Proteomes" id="UP000000560"/>
    </source>
</evidence>
<dbReference type="PROSITE" id="PS00463">
    <property type="entry name" value="ZN2_CY6_FUNGAL_1"/>
    <property type="match status" value="1"/>
</dbReference>
<dbReference type="eggNOG" id="ENOG502S404">
    <property type="taxonomic scope" value="Eukaryota"/>
</dbReference>
<dbReference type="InParanoid" id="Q5ASR4"/>
<dbReference type="PANTHER" id="PTHR48192:SF1">
    <property type="entry name" value="ZN(II)2CYS6 TRANSCRIPTION FACTOR (EUROFUNG)"/>
    <property type="match status" value="1"/>
</dbReference>
<dbReference type="GO" id="GO:0008270">
    <property type="term" value="F:zinc ion binding"/>
    <property type="evidence" value="ECO:0007669"/>
    <property type="project" value="InterPro"/>
</dbReference>
<dbReference type="OMA" id="KECHFYP"/>
<keyword evidence="8" id="KW-1185">Reference proteome</keyword>
<evidence type="ECO:0000256" key="5">
    <source>
        <dbReference type="SAM" id="MobiDB-lite"/>
    </source>
</evidence>
<dbReference type="AlphaFoldDB" id="Q5ASR4"/>
<sequence length="389" mass="41595">MTTAVECMTSITVSQTAVMDPSADKKRNKLGYHRTSVACVHCRRRKIRCLVAADDAQGRCENCIRLRKECQFFPVDQQPPIEKKSRPNSRIETISNDPSTASSSPPTVSGDQTDAYYHYQHMPLSAGQDVAAFNAAPYANPMAQFAPGGYHQMESGSSVSPLTRYGTGVDATSTPNPMDPSVPWDEFTTLPSDPQLLATMSAAGKPMVSVNMPHQAHVWSQPATPIAAMPPNTQLPGAPTVPSQPQPLSPSSPYTVQPDGSVSVWQMAQTPTRSMTFPAQPNMPAQYPSPGGFAQPMPADLKRRVTSPGQGYPMHPQSPPADLQGTSVPVTYAAQPTGIGYPGWQDMSGVTPVNMVPYPVYTDAQQAQAVYGSPLMGPGAGHGHPGQHQ</sequence>
<evidence type="ECO:0000313" key="7">
    <source>
        <dbReference type="EMBL" id="CBF78223.1"/>
    </source>
</evidence>
<reference evidence="8" key="1">
    <citation type="journal article" date="2005" name="Nature">
        <title>Sequencing of Aspergillus nidulans and comparative analysis with A. fumigatus and A. oryzae.</title>
        <authorList>
            <person name="Galagan J.E."/>
            <person name="Calvo S.E."/>
            <person name="Cuomo C."/>
            <person name="Ma L.J."/>
            <person name="Wortman J.R."/>
            <person name="Batzoglou S."/>
            <person name="Lee S.I."/>
            <person name="Basturkmen M."/>
            <person name="Spevak C.C."/>
            <person name="Clutterbuck J."/>
            <person name="Kapitonov V."/>
            <person name="Jurka J."/>
            <person name="Scazzocchio C."/>
            <person name="Farman M."/>
            <person name="Butler J."/>
            <person name="Purcell S."/>
            <person name="Harris S."/>
            <person name="Braus G.H."/>
            <person name="Draht O."/>
            <person name="Busch S."/>
            <person name="D'Enfert C."/>
            <person name="Bouchier C."/>
            <person name="Goldman G.H."/>
            <person name="Bell-Pedersen D."/>
            <person name="Griffiths-Jones S."/>
            <person name="Doonan J.H."/>
            <person name="Yu J."/>
            <person name="Vienken K."/>
            <person name="Pain A."/>
            <person name="Freitag M."/>
            <person name="Selker E.U."/>
            <person name="Archer D.B."/>
            <person name="Penalva M.A."/>
            <person name="Oakley B.R."/>
            <person name="Momany M."/>
            <person name="Tanaka T."/>
            <person name="Kumagai T."/>
            <person name="Asai K."/>
            <person name="Machida M."/>
            <person name="Nierman W.C."/>
            <person name="Denning D.W."/>
            <person name="Caddick M."/>
            <person name="Hynes M."/>
            <person name="Paoletti M."/>
            <person name="Fischer R."/>
            <person name="Miller B."/>
            <person name="Dyer P."/>
            <person name="Sachs M.S."/>
            <person name="Osmani S.A."/>
            <person name="Birren B.W."/>
        </authorList>
    </citation>
    <scope>NUCLEOTIDE SEQUENCE [LARGE SCALE GENOMIC DNA]</scope>
    <source>
        <strain evidence="8">FGSC A4 / ATCC 38163 / CBS 112.46 / NRRL 194 / M139</strain>
    </source>
</reference>
<dbReference type="Proteomes" id="UP000000560">
    <property type="component" value="Chromosome III"/>
</dbReference>
<dbReference type="SMART" id="SM00066">
    <property type="entry name" value="GAL4"/>
    <property type="match status" value="1"/>
</dbReference>
<evidence type="ECO:0000256" key="3">
    <source>
        <dbReference type="ARBA" id="ARBA00023163"/>
    </source>
</evidence>
<feature type="region of interest" description="Disordered" evidence="5">
    <location>
        <begin position="78"/>
        <end position="111"/>
    </location>
</feature>
<dbReference type="GO" id="GO:0000981">
    <property type="term" value="F:DNA-binding transcription factor activity, RNA polymerase II-specific"/>
    <property type="evidence" value="ECO:0007669"/>
    <property type="project" value="InterPro"/>
</dbReference>
<evidence type="ECO:0000259" key="6">
    <source>
        <dbReference type="PROSITE" id="PS50048"/>
    </source>
</evidence>
<dbReference type="KEGG" id="ani:ANIA_08666"/>
<feature type="domain" description="Zn(2)-C6 fungal-type" evidence="6">
    <location>
        <begin position="38"/>
        <end position="72"/>
    </location>
</feature>
<keyword evidence="2" id="KW-0238">DNA-binding</keyword>
<dbReference type="Pfam" id="PF00172">
    <property type="entry name" value="Zn_clus"/>
    <property type="match status" value="1"/>
</dbReference>
<keyword evidence="1" id="KW-0805">Transcription regulation</keyword>
<name>Q5ASR4_EMENI</name>
<dbReference type="Gene3D" id="4.10.240.10">
    <property type="entry name" value="Zn(2)-C6 fungal-type DNA-binding domain"/>
    <property type="match status" value="1"/>
</dbReference>
<dbReference type="PANTHER" id="PTHR48192">
    <property type="entry name" value="ZN(2)-C6 FUNGAL-TYPE DOMAIN-CONTAINING PROTEIN"/>
    <property type="match status" value="1"/>
</dbReference>
<dbReference type="InterPro" id="IPR001138">
    <property type="entry name" value="Zn2Cys6_DnaBD"/>
</dbReference>
<protein>
    <submittedName>
        <fullName evidence="7">Zn(II)2Cys6 transcription factor (Eurofung)</fullName>
    </submittedName>
</protein>
<keyword evidence="3" id="KW-0804">Transcription</keyword>
<dbReference type="EMBL" id="BN001303">
    <property type="protein sequence ID" value="CBF78223.1"/>
    <property type="molecule type" value="Genomic_DNA"/>
</dbReference>
<dbReference type="RefSeq" id="XP_681935.1">
    <property type="nucleotide sequence ID" value="XM_676843.1"/>
</dbReference>
<organism evidence="7 8">
    <name type="scientific">Emericella nidulans (strain FGSC A4 / ATCC 38163 / CBS 112.46 / NRRL 194 / M139)</name>
    <name type="common">Aspergillus nidulans</name>
    <dbReference type="NCBI Taxonomy" id="227321"/>
    <lineage>
        <taxon>Eukaryota</taxon>
        <taxon>Fungi</taxon>
        <taxon>Dikarya</taxon>
        <taxon>Ascomycota</taxon>
        <taxon>Pezizomycotina</taxon>
        <taxon>Eurotiomycetes</taxon>
        <taxon>Eurotiomycetidae</taxon>
        <taxon>Eurotiales</taxon>
        <taxon>Aspergillaceae</taxon>
        <taxon>Aspergillus</taxon>
        <taxon>Aspergillus subgen. Nidulantes</taxon>
    </lineage>
</organism>
<dbReference type="OrthoDB" id="4150019at2759"/>